<reference evidence="2" key="1">
    <citation type="journal article" date="2022" name="Mol. Ecol. Resour.">
        <title>The genomes of chicory, endive, great burdock and yacon provide insights into Asteraceae palaeo-polyploidization history and plant inulin production.</title>
        <authorList>
            <person name="Fan W."/>
            <person name="Wang S."/>
            <person name="Wang H."/>
            <person name="Wang A."/>
            <person name="Jiang F."/>
            <person name="Liu H."/>
            <person name="Zhao H."/>
            <person name="Xu D."/>
            <person name="Zhang Y."/>
        </authorList>
    </citation>
    <scope>NUCLEOTIDE SEQUENCE [LARGE SCALE GENOMIC DNA]</scope>
    <source>
        <strain evidence="2">cv. Yunnan</strain>
    </source>
</reference>
<accession>A0ACB8YM60</accession>
<keyword evidence="2" id="KW-1185">Reference proteome</keyword>
<proteinExistence type="predicted"/>
<reference evidence="1 2" key="2">
    <citation type="journal article" date="2022" name="Mol. Ecol. Resour.">
        <title>The genomes of chicory, endive, great burdock and yacon provide insights into Asteraceae paleo-polyploidization history and plant inulin production.</title>
        <authorList>
            <person name="Fan W."/>
            <person name="Wang S."/>
            <person name="Wang H."/>
            <person name="Wang A."/>
            <person name="Jiang F."/>
            <person name="Liu H."/>
            <person name="Zhao H."/>
            <person name="Xu D."/>
            <person name="Zhang Y."/>
        </authorList>
    </citation>
    <scope>NUCLEOTIDE SEQUENCE [LARGE SCALE GENOMIC DNA]</scope>
    <source>
        <strain evidence="2">cv. Yunnan</strain>
        <tissue evidence="1">Leaves</tissue>
    </source>
</reference>
<name>A0ACB8YM60_9ASTR</name>
<organism evidence="1 2">
    <name type="scientific">Smallanthus sonchifolius</name>
    <dbReference type="NCBI Taxonomy" id="185202"/>
    <lineage>
        <taxon>Eukaryota</taxon>
        <taxon>Viridiplantae</taxon>
        <taxon>Streptophyta</taxon>
        <taxon>Embryophyta</taxon>
        <taxon>Tracheophyta</taxon>
        <taxon>Spermatophyta</taxon>
        <taxon>Magnoliopsida</taxon>
        <taxon>eudicotyledons</taxon>
        <taxon>Gunneridae</taxon>
        <taxon>Pentapetalae</taxon>
        <taxon>asterids</taxon>
        <taxon>campanulids</taxon>
        <taxon>Asterales</taxon>
        <taxon>Asteraceae</taxon>
        <taxon>Asteroideae</taxon>
        <taxon>Heliantheae alliance</taxon>
        <taxon>Millerieae</taxon>
        <taxon>Smallanthus</taxon>
    </lineage>
</organism>
<sequence length="81" mass="8937">MLQIFFSYLLMNRASQPDASAANGDDEETNCIPLQAKAIFYFSPSPLSNLLTKICNSTGLHCRTLGFRIGPLVVEMIDRGI</sequence>
<evidence type="ECO:0000313" key="2">
    <source>
        <dbReference type="Proteomes" id="UP001056120"/>
    </source>
</evidence>
<dbReference type="Proteomes" id="UP001056120">
    <property type="component" value="Linkage Group LG27"/>
</dbReference>
<comment type="caution">
    <text evidence="1">The sequence shown here is derived from an EMBL/GenBank/DDBJ whole genome shotgun (WGS) entry which is preliminary data.</text>
</comment>
<gene>
    <name evidence="1" type="ORF">L1987_79866</name>
</gene>
<dbReference type="EMBL" id="CM042044">
    <property type="protein sequence ID" value="KAI3686193.1"/>
    <property type="molecule type" value="Genomic_DNA"/>
</dbReference>
<evidence type="ECO:0000313" key="1">
    <source>
        <dbReference type="EMBL" id="KAI3686193.1"/>
    </source>
</evidence>
<protein>
    <submittedName>
        <fullName evidence="1">Uncharacterized protein</fullName>
    </submittedName>
</protein>